<dbReference type="SUPFAM" id="SSF56770">
    <property type="entry name" value="HydA/Nqo6-like"/>
    <property type="match status" value="1"/>
</dbReference>
<dbReference type="PANTHER" id="PTHR11995">
    <property type="entry name" value="NADH DEHYDROGENASE"/>
    <property type="match status" value="1"/>
</dbReference>
<dbReference type="GO" id="GO:0015990">
    <property type="term" value="P:electron transport coupled proton transport"/>
    <property type="evidence" value="ECO:0007669"/>
    <property type="project" value="TreeGrafter"/>
</dbReference>
<gene>
    <name evidence="1" type="ORF">GN244_ATG04677</name>
</gene>
<proteinExistence type="predicted"/>
<organism evidence="1 2">
    <name type="scientific">Phytophthora infestans</name>
    <name type="common">Potato late blight agent</name>
    <name type="synonym">Botrytis infestans</name>
    <dbReference type="NCBI Taxonomy" id="4787"/>
    <lineage>
        <taxon>Eukaryota</taxon>
        <taxon>Sar</taxon>
        <taxon>Stramenopiles</taxon>
        <taxon>Oomycota</taxon>
        <taxon>Peronosporomycetes</taxon>
        <taxon>Peronosporales</taxon>
        <taxon>Peronosporaceae</taxon>
        <taxon>Phytophthora</taxon>
    </lineage>
</organism>
<comment type="caution">
    <text evidence="1">The sequence shown here is derived from an EMBL/GenBank/DDBJ whole genome shotgun (WGS) entry which is preliminary data.</text>
</comment>
<dbReference type="GO" id="GO:0045271">
    <property type="term" value="C:respiratory chain complex I"/>
    <property type="evidence" value="ECO:0007669"/>
    <property type="project" value="TreeGrafter"/>
</dbReference>
<keyword evidence="2" id="KW-1185">Reference proteome</keyword>
<dbReference type="GO" id="GO:0009060">
    <property type="term" value="P:aerobic respiration"/>
    <property type="evidence" value="ECO:0007669"/>
    <property type="project" value="TreeGrafter"/>
</dbReference>
<dbReference type="GO" id="GO:0008137">
    <property type="term" value="F:NADH dehydrogenase (ubiquinone) activity"/>
    <property type="evidence" value="ECO:0007669"/>
    <property type="project" value="TreeGrafter"/>
</dbReference>
<dbReference type="GO" id="GO:0005739">
    <property type="term" value="C:mitochondrion"/>
    <property type="evidence" value="ECO:0007669"/>
    <property type="project" value="GOC"/>
</dbReference>
<accession>A0A833TH16</accession>
<keyword evidence="1" id="KW-0830">Ubiquinone</keyword>
<evidence type="ECO:0000313" key="2">
    <source>
        <dbReference type="Proteomes" id="UP000602510"/>
    </source>
</evidence>
<name>A0A833TH16_PHYIN</name>
<dbReference type="GO" id="GO:0032981">
    <property type="term" value="P:mitochondrial respiratory chain complex I assembly"/>
    <property type="evidence" value="ECO:0007669"/>
    <property type="project" value="TreeGrafter"/>
</dbReference>
<sequence>MVAAGITGSPRFFHTTSSIENEKPKSPVADFIVENATYRLDNLINWGRKSSIWLLRSRMMHSVPGSRYTLSEWEWYTEGLLVKSRSRSLTGTLTNKMALGMRSVHDLMPDVVFMGSCADGGGYYHYSYAEVYGYNRFVLLGFYSFKRRQGKEVAAISGCYSPGAREELKSGFKRPLC</sequence>
<dbReference type="PANTHER" id="PTHR11995:SF14">
    <property type="entry name" value="NADH DEHYDROGENASE [UBIQUINONE] IRON-SULFUR PROTEIN 7, MITOCHONDRIAL"/>
    <property type="match status" value="1"/>
</dbReference>
<reference evidence="1" key="1">
    <citation type="submission" date="2020-04" db="EMBL/GenBank/DDBJ databases">
        <title>Hybrid Assembly of Korean Phytophthora infestans isolates.</title>
        <authorList>
            <person name="Prokchorchik M."/>
            <person name="Lee Y."/>
            <person name="Seo J."/>
            <person name="Cho J.-H."/>
            <person name="Park Y.-E."/>
            <person name="Jang D.-C."/>
            <person name="Im J.-S."/>
            <person name="Choi J.-G."/>
            <person name="Park H.-J."/>
            <person name="Lee G.-B."/>
            <person name="Lee Y.-G."/>
            <person name="Hong S.-Y."/>
            <person name="Cho K."/>
            <person name="Sohn K.H."/>
        </authorList>
    </citation>
    <scope>NUCLEOTIDE SEQUENCE</scope>
    <source>
        <strain evidence="1">KR_1_A1</strain>
    </source>
</reference>
<protein>
    <submittedName>
        <fullName evidence="1">Putative NADH-ubiquinone oxidoreductase 19.3 kDa subunit</fullName>
    </submittedName>
</protein>
<dbReference type="Proteomes" id="UP000602510">
    <property type="component" value="Unassembled WGS sequence"/>
</dbReference>
<evidence type="ECO:0000313" key="1">
    <source>
        <dbReference type="EMBL" id="KAF4043195.1"/>
    </source>
</evidence>
<dbReference type="AlphaFoldDB" id="A0A833TH16"/>
<dbReference type="Gene3D" id="3.40.50.12280">
    <property type="match status" value="1"/>
</dbReference>
<dbReference type="EMBL" id="WSZM01000092">
    <property type="protein sequence ID" value="KAF4043195.1"/>
    <property type="molecule type" value="Genomic_DNA"/>
</dbReference>